<proteinExistence type="predicted"/>
<evidence type="ECO:0000313" key="2">
    <source>
        <dbReference type="EMBL" id="ABS56119.1"/>
    </source>
</evidence>
<dbReference type="EMBL" id="CP000780">
    <property type="protein sequence ID" value="ABS56119.1"/>
    <property type="molecule type" value="Genomic_DNA"/>
</dbReference>
<dbReference type="GeneID" id="32154666"/>
<dbReference type="HOGENOM" id="CLU_992526_0_0_2"/>
<dbReference type="Proteomes" id="UP000002408">
    <property type="component" value="Chromosome"/>
</dbReference>
<gene>
    <name evidence="2" type="ordered locus">Mboo_1602</name>
</gene>
<dbReference type="SUPFAM" id="SSF52980">
    <property type="entry name" value="Restriction endonuclease-like"/>
    <property type="match status" value="1"/>
</dbReference>
<dbReference type="InterPro" id="IPR011335">
    <property type="entry name" value="Restrct_endonuc-II-like"/>
</dbReference>
<reference evidence="3" key="1">
    <citation type="journal article" date="2015" name="Microbiology">
        <title>Genome of Methanoregula boonei 6A8 reveals adaptations to oligotrophic peatland environments.</title>
        <authorList>
            <person name="Braeuer S."/>
            <person name="Cadillo-Quiroz H."/>
            <person name="Kyrpides N."/>
            <person name="Woyke T."/>
            <person name="Goodwin L."/>
            <person name="Detter C."/>
            <person name="Podell S."/>
            <person name="Yavitt J.B."/>
            <person name="Zinder S.H."/>
        </authorList>
    </citation>
    <scope>NUCLEOTIDE SEQUENCE [LARGE SCALE GENOMIC DNA]</scope>
    <source>
        <strain evidence="3">DSM 21154 / JCM 14090 / 6A8</strain>
    </source>
</reference>
<accession>A7I8Q8</accession>
<dbReference type="Pfam" id="PF04471">
    <property type="entry name" value="Mrr_cat"/>
    <property type="match status" value="1"/>
</dbReference>
<evidence type="ECO:0000313" key="3">
    <source>
        <dbReference type="Proteomes" id="UP000002408"/>
    </source>
</evidence>
<organism evidence="2 3">
    <name type="scientific">Methanoregula boonei (strain DSM 21154 / JCM 14090 / 6A8)</name>
    <dbReference type="NCBI Taxonomy" id="456442"/>
    <lineage>
        <taxon>Archaea</taxon>
        <taxon>Methanobacteriati</taxon>
        <taxon>Methanobacteriota</taxon>
        <taxon>Stenosarchaea group</taxon>
        <taxon>Methanomicrobia</taxon>
        <taxon>Methanomicrobiales</taxon>
        <taxon>Methanoregulaceae</taxon>
        <taxon>Methanoregula</taxon>
    </lineage>
</organism>
<dbReference type="RefSeq" id="WP_012107163.1">
    <property type="nucleotide sequence ID" value="NC_009712.1"/>
</dbReference>
<dbReference type="InterPro" id="IPR007560">
    <property type="entry name" value="Restrct_endonuc_IV_Mrr"/>
</dbReference>
<dbReference type="AlphaFoldDB" id="A7I8Q8"/>
<keyword evidence="3" id="KW-1185">Reference proteome</keyword>
<feature type="domain" description="Restriction endonuclease type IV Mrr" evidence="1">
    <location>
        <begin position="38"/>
        <end position="103"/>
    </location>
</feature>
<name>A7I8Q8_METB6</name>
<sequence>MARKGRYLEKFVALLEKIEVPDAIITTPDRIVDSVTNRSREVDVLVKLKTGDLIFLECRDRKSKGGVEWIEQVIQKARDNKADKVIVVSSSGFTKSAIKKAKVYNIGYRTLREVTAQEIGSWLQCREVLCRTPNVNFLRIDINLVNPVSSDFVYEGIPPKSHDIVFLNKKDGKLLSFWNLWQSSNFDFVYNSLQPNGERRTRLVNLNLDPKLHVIALIGKQGLADVENFKAIAEFWIEEKWVPLTYRKYEGDNGVISEMIEAELPINKERGIVTFHRKPEKNGEAIFSVSTRPVKPE</sequence>
<dbReference type="eggNOG" id="arCOG09571">
    <property type="taxonomic scope" value="Archaea"/>
</dbReference>
<dbReference type="GO" id="GO:0009307">
    <property type="term" value="P:DNA restriction-modification system"/>
    <property type="evidence" value="ECO:0007669"/>
    <property type="project" value="InterPro"/>
</dbReference>
<protein>
    <recommendedName>
        <fullName evidence="1">Restriction endonuclease type IV Mrr domain-containing protein</fullName>
    </recommendedName>
</protein>
<evidence type="ECO:0000259" key="1">
    <source>
        <dbReference type="Pfam" id="PF04471"/>
    </source>
</evidence>
<dbReference type="KEGG" id="mbn:Mboo_1602"/>
<dbReference type="GO" id="GO:0003677">
    <property type="term" value="F:DNA binding"/>
    <property type="evidence" value="ECO:0007669"/>
    <property type="project" value="InterPro"/>
</dbReference>
<dbReference type="GO" id="GO:0004519">
    <property type="term" value="F:endonuclease activity"/>
    <property type="evidence" value="ECO:0007669"/>
    <property type="project" value="InterPro"/>
</dbReference>